<comment type="caution">
    <text evidence="4">The sequence shown here is derived from an EMBL/GenBank/DDBJ whole genome shotgun (WGS) entry which is preliminary data.</text>
</comment>
<name>A0ABQ3KWW8_9ALTE</name>
<dbReference type="RefSeq" id="WP_189429260.1">
    <property type="nucleotide sequence ID" value="NZ_BNAO01000001.1"/>
</dbReference>
<dbReference type="Gene3D" id="1.10.357.10">
    <property type="entry name" value="Tetracycline Repressor, domain 2"/>
    <property type="match status" value="1"/>
</dbReference>
<dbReference type="InterPro" id="IPR001647">
    <property type="entry name" value="HTH_TetR"/>
</dbReference>
<proteinExistence type="predicted"/>
<feature type="domain" description="HTH tetR-type" evidence="3">
    <location>
        <begin position="24"/>
        <end position="84"/>
    </location>
</feature>
<sequence>MIPATLLSFTQLTTLPEPTQRRSQQALQRLLDAGEQLLASNAFEEASVMQIAELASSSVGTFYRVLGDKDTLSLLLLQRFFQSTVGLVEQLTEPEQWAAKPLADFVQSLTVKLVEVYQGRRGVLRALILRASRDAVFRDKVHQLNEYIAVRIVAVFQHHQREVHHPQPRKAMQAAVHIVLGALNQHTITGNLGHLSSNEVAEELSRILLAYLDIHD</sequence>
<dbReference type="SUPFAM" id="SSF46689">
    <property type="entry name" value="Homeodomain-like"/>
    <property type="match status" value="1"/>
</dbReference>
<evidence type="ECO:0000313" key="4">
    <source>
        <dbReference type="EMBL" id="GHG59427.1"/>
    </source>
</evidence>
<dbReference type="PROSITE" id="PS50977">
    <property type="entry name" value="HTH_TETR_2"/>
    <property type="match status" value="1"/>
</dbReference>
<accession>A0ABQ3KWW8</accession>
<dbReference type="EMBL" id="BNAO01000001">
    <property type="protein sequence ID" value="GHG59427.1"/>
    <property type="molecule type" value="Genomic_DNA"/>
</dbReference>
<organism evidence="4 5">
    <name type="scientific">Alishewanella longhuensis</name>
    <dbReference type="NCBI Taxonomy" id="1091037"/>
    <lineage>
        <taxon>Bacteria</taxon>
        <taxon>Pseudomonadati</taxon>
        <taxon>Pseudomonadota</taxon>
        <taxon>Gammaproteobacteria</taxon>
        <taxon>Alteromonadales</taxon>
        <taxon>Alteromonadaceae</taxon>
        <taxon>Alishewanella</taxon>
    </lineage>
</organism>
<gene>
    <name evidence="4" type="ORF">GCM10010919_01960</name>
</gene>
<keyword evidence="1 2" id="KW-0238">DNA-binding</keyword>
<dbReference type="Proteomes" id="UP000659697">
    <property type="component" value="Unassembled WGS sequence"/>
</dbReference>
<evidence type="ECO:0000313" key="5">
    <source>
        <dbReference type="Proteomes" id="UP000659697"/>
    </source>
</evidence>
<evidence type="ECO:0000259" key="3">
    <source>
        <dbReference type="PROSITE" id="PS50977"/>
    </source>
</evidence>
<reference evidence="5" key="1">
    <citation type="journal article" date="2019" name="Int. J. Syst. Evol. Microbiol.">
        <title>The Global Catalogue of Microorganisms (GCM) 10K type strain sequencing project: providing services to taxonomists for standard genome sequencing and annotation.</title>
        <authorList>
            <consortium name="The Broad Institute Genomics Platform"/>
            <consortium name="The Broad Institute Genome Sequencing Center for Infectious Disease"/>
            <person name="Wu L."/>
            <person name="Ma J."/>
        </authorList>
    </citation>
    <scope>NUCLEOTIDE SEQUENCE [LARGE SCALE GENOMIC DNA]</scope>
    <source>
        <strain evidence="5">CGMCC 1.7003</strain>
    </source>
</reference>
<dbReference type="InterPro" id="IPR009057">
    <property type="entry name" value="Homeodomain-like_sf"/>
</dbReference>
<keyword evidence="5" id="KW-1185">Reference proteome</keyword>
<evidence type="ECO:0000256" key="1">
    <source>
        <dbReference type="ARBA" id="ARBA00023125"/>
    </source>
</evidence>
<dbReference type="Gene3D" id="1.10.10.60">
    <property type="entry name" value="Homeodomain-like"/>
    <property type="match status" value="1"/>
</dbReference>
<feature type="DNA-binding region" description="H-T-H motif" evidence="2">
    <location>
        <begin position="47"/>
        <end position="66"/>
    </location>
</feature>
<protein>
    <recommendedName>
        <fullName evidence="3">HTH tetR-type domain-containing protein</fullName>
    </recommendedName>
</protein>
<evidence type="ECO:0000256" key="2">
    <source>
        <dbReference type="PROSITE-ProRule" id="PRU00335"/>
    </source>
</evidence>